<keyword evidence="2 3" id="KW-0694">RNA-binding</keyword>
<keyword evidence="6" id="KW-1185">Reference proteome</keyword>
<proteinExistence type="predicted"/>
<keyword evidence="1 3" id="KW-0820">tRNA-binding</keyword>
<sequence length="113" mass="12235">MVKGMIPYKNFQELELRVAEIVEAKEHPGADKLYVLIIDIAGEKRQIVAGIRASYKVEELIGKKVIVIANLEPAVIRGEVSNGMLLAASSPLCPTCPILITPEKDIPSGAIVK</sequence>
<evidence type="ECO:0000256" key="3">
    <source>
        <dbReference type="PROSITE-ProRule" id="PRU00209"/>
    </source>
</evidence>
<dbReference type="Gene3D" id="2.40.50.140">
    <property type="entry name" value="Nucleic acid-binding proteins"/>
    <property type="match status" value="1"/>
</dbReference>
<dbReference type="GO" id="GO:0004812">
    <property type="term" value="F:aminoacyl-tRNA ligase activity"/>
    <property type="evidence" value="ECO:0007669"/>
    <property type="project" value="UniProtKB-KW"/>
</dbReference>
<dbReference type="InterPro" id="IPR012340">
    <property type="entry name" value="NA-bd_OB-fold"/>
</dbReference>
<keyword evidence="5" id="KW-0436">Ligase</keyword>
<dbReference type="PROSITE" id="PS50886">
    <property type="entry name" value="TRBD"/>
    <property type="match status" value="1"/>
</dbReference>
<name>A0A0F0CQZ5_9BACT</name>
<dbReference type="GO" id="GO:0000049">
    <property type="term" value="F:tRNA binding"/>
    <property type="evidence" value="ECO:0007669"/>
    <property type="project" value="UniProtKB-UniRule"/>
</dbReference>
<dbReference type="SUPFAM" id="SSF50249">
    <property type="entry name" value="Nucleic acid-binding proteins"/>
    <property type="match status" value="1"/>
</dbReference>
<protein>
    <submittedName>
        <fullName evidence="5">Methionyl-tRNA synthetase</fullName>
    </submittedName>
</protein>
<reference evidence="5 6" key="1">
    <citation type="submission" date="2015-02" db="EMBL/GenBank/DDBJ databases">
        <title>Single-cell genomics of uncultivated deep-branching MTB reveals a conserved set of magnetosome genes.</title>
        <authorList>
            <person name="Kolinko S."/>
            <person name="Richter M."/>
            <person name="Glockner F.O."/>
            <person name="Brachmann A."/>
            <person name="Schuler D."/>
        </authorList>
    </citation>
    <scope>NUCLEOTIDE SEQUENCE [LARGE SCALE GENOMIC DNA]</scope>
    <source>
        <strain evidence="5">SKK-01</strain>
    </source>
</reference>
<accession>A0A0F0CQZ5</accession>
<dbReference type="AlphaFoldDB" id="A0A0F0CQZ5"/>
<dbReference type="InterPro" id="IPR051270">
    <property type="entry name" value="Tyrosine-tRNA_ligase_regulator"/>
</dbReference>
<evidence type="ECO:0000256" key="1">
    <source>
        <dbReference type="ARBA" id="ARBA00022555"/>
    </source>
</evidence>
<evidence type="ECO:0000259" key="4">
    <source>
        <dbReference type="PROSITE" id="PS50886"/>
    </source>
</evidence>
<organism evidence="5 6">
    <name type="scientific">Candidatus Omnitrophus magneticus</name>
    <dbReference type="NCBI Taxonomy" id="1609969"/>
    <lineage>
        <taxon>Bacteria</taxon>
        <taxon>Pseudomonadati</taxon>
        <taxon>Candidatus Omnitrophota</taxon>
        <taxon>Candidatus Omnitrophus</taxon>
    </lineage>
</organism>
<evidence type="ECO:0000313" key="6">
    <source>
        <dbReference type="Proteomes" id="UP000033428"/>
    </source>
</evidence>
<feature type="domain" description="TRNA-binding" evidence="4">
    <location>
        <begin position="10"/>
        <end position="113"/>
    </location>
</feature>
<keyword evidence="5" id="KW-0030">Aminoacyl-tRNA synthetase</keyword>
<dbReference type="EMBL" id="JYNY01000433">
    <property type="protein sequence ID" value="KJJ83946.1"/>
    <property type="molecule type" value="Genomic_DNA"/>
</dbReference>
<dbReference type="Proteomes" id="UP000033428">
    <property type="component" value="Unassembled WGS sequence"/>
</dbReference>
<dbReference type="PANTHER" id="PTHR11586">
    <property type="entry name" value="TRNA-AMINOACYLATION COFACTOR ARC1 FAMILY MEMBER"/>
    <property type="match status" value="1"/>
</dbReference>
<gene>
    <name evidence="5" type="ORF">OMAG_002174</name>
</gene>
<evidence type="ECO:0000256" key="2">
    <source>
        <dbReference type="ARBA" id="ARBA00022884"/>
    </source>
</evidence>
<dbReference type="InterPro" id="IPR002547">
    <property type="entry name" value="tRNA-bd_dom"/>
</dbReference>
<comment type="caution">
    <text evidence="5">The sequence shown here is derived from an EMBL/GenBank/DDBJ whole genome shotgun (WGS) entry which is preliminary data.</text>
</comment>
<evidence type="ECO:0000313" key="5">
    <source>
        <dbReference type="EMBL" id="KJJ83946.1"/>
    </source>
</evidence>
<dbReference type="PANTHER" id="PTHR11586:SF37">
    <property type="entry name" value="TRNA-BINDING DOMAIN-CONTAINING PROTEIN"/>
    <property type="match status" value="1"/>
</dbReference>
<dbReference type="Pfam" id="PF01588">
    <property type="entry name" value="tRNA_bind"/>
    <property type="match status" value="1"/>
</dbReference>